<dbReference type="EMBL" id="JH687902">
    <property type="protein sequence ID" value="EJD35151.1"/>
    <property type="molecule type" value="Genomic_DNA"/>
</dbReference>
<evidence type="ECO:0000256" key="3">
    <source>
        <dbReference type="ARBA" id="ARBA00022833"/>
    </source>
</evidence>
<feature type="domain" description="MYND-type" evidence="5">
    <location>
        <begin position="349"/>
        <end position="397"/>
    </location>
</feature>
<keyword evidence="1" id="KW-0479">Metal-binding</keyword>
<dbReference type="Gene3D" id="6.10.140.2220">
    <property type="match status" value="1"/>
</dbReference>
<dbReference type="AlphaFoldDB" id="J0LE97"/>
<gene>
    <name evidence="6" type="ORF">AURDEDRAFT_175785</name>
</gene>
<evidence type="ECO:0000313" key="6">
    <source>
        <dbReference type="EMBL" id="EJD35151.1"/>
    </source>
</evidence>
<evidence type="ECO:0000256" key="1">
    <source>
        <dbReference type="ARBA" id="ARBA00022723"/>
    </source>
</evidence>
<reference evidence="7" key="1">
    <citation type="journal article" date="2012" name="Science">
        <title>The Paleozoic origin of enzymatic lignin decomposition reconstructed from 31 fungal genomes.</title>
        <authorList>
            <person name="Floudas D."/>
            <person name="Binder M."/>
            <person name="Riley R."/>
            <person name="Barry K."/>
            <person name="Blanchette R.A."/>
            <person name="Henrissat B."/>
            <person name="Martinez A.T."/>
            <person name="Otillar R."/>
            <person name="Spatafora J.W."/>
            <person name="Yadav J.S."/>
            <person name="Aerts A."/>
            <person name="Benoit I."/>
            <person name="Boyd A."/>
            <person name="Carlson A."/>
            <person name="Copeland A."/>
            <person name="Coutinho P.M."/>
            <person name="de Vries R.P."/>
            <person name="Ferreira P."/>
            <person name="Findley K."/>
            <person name="Foster B."/>
            <person name="Gaskell J."/>
            <person name="Glotzer D."/>
            <person name="Gorecki P."/>
            <person name="Heitman J."/>
            <person name="Hesse C."/>
            <person name="Hori C."/>
            <person name="Igarashi K."/>
            <person name="Jurgens J.A."/>
            <person name="Kallen N."/>
            <person name="Kersten P."/>
            <person name="Kohler A."/>
            <person name="Kuees U."/>
            <person name="Kumar T.K.A."/>
            <person name="Kuo A."/>
            <person name="LaButti K."/>
            <person name="Larrondo L.F."/>
            <person name="Lindquist E."/>
            <person name="Ling A."/>
            <person name="Lombard V."/>
            <person name="Lucas S."/>
            <person name="Lundell T."/>
            <person name="Martin R."/>
            <person name="McLaughlin D.J."/>
            <person name="Morgenstern I."/>
            <person name="Morin E."/>
            <person name="Murat C."/>
            <person name="Nagy L.G."/>
            <person name="Nolan M."/>
            <person name="Ohm R.A."/>
            <person name="Patyshakuliyeva A."/>
            <person name="Rokas A."/>
            <person name="Ruiz-Duenas F.J."/>
            <person name="Sabat G."/>
            <person name="Salamov A."/>
            <person name="Samejima M."/>
            <person name="Schmutz J."/>
            <person name="Slot J.C."/>
            <person name="St John F."/>
            <person name="Stenlid J."/>
            <person name="Sun H."/>
            <person name="Sun S."/>
            <person name="Syed K."/>
            <person name="Tsang A."/>
            <person name="Wiebenga A."/>
            <person name="Young D."/>
            <person name="Pisabarro A."/>
            <person name="Eastwood D.C."/>
            <person name="Martin F."/>
            <person name="Cullen D."/>
            <person name="Grigoriev I.V."/>
            <person name="Hibbett D.S."/>
        </authorList>
    </citation>
    <scope>NUCLEOTIDE SEQUENCE [LARGE SCALE GENOMIC DNA]</scope>
    <source>
        <strain evidence="7">TFB10046</strain>
    </source>
</reference>
<sequence>MATAAVTLTTQLQNTERPAVCAKCLYVFAQALSDKENEAIAVALLKSHHAFFTACAKVASAPGATGDLSPLRSTLNANAAACPNKRYHAFASLALGDSVACVMDALCQCLFAAVCRGSQKKHNKILLSKNGMWPSSLEELIPTDVKAYARWAGTLPRWHAIAFLSRLLIVARRKVMEDLSLSPARDRICSTMVRSMRLWRVPESEFRPEIRPYLSHDVPLGRPPIQDAAQILGQVVGLLVIFEDGPNRLLDDFRFFSDGYERILHDAIVAFLEKPTCPLDAKHRDTLVGAASMLSSRGNLPVHPLVEQSRQPTSPTGHNLARDGLNLAHTILVYLEQRRDDRTCAGPGCTSYAREGETGTRALSLCGKCKFLRYCSPECQKRDWTVGRDDVPHKVICSALCKFERAGVSPRATSMDAFSRVYFDNTTLTDEEFTWLAKWTLLDDRLPYEFKLGALNLFMRQSRDAARQGIFWP</sequence>
<name>J0LE97_AURST</name>
<accession>J0LE97</accession>
<proteinExistence type="predicted"/>
<organism evidence="6 7">
    <name type="scientific">Auricularia subglabra (strain TFB-10046 / SS5)</name>
    <name type="common">White-rot fungus</name>
    <name type="synonym">Auricularia delicata (strain TFB10046)</name>
    <dbReference type="NCBI Taxonomy" id="717982"/>
    <lineage>
        <taxon>Eukaryota</taxon>
        <taxon>Fungi</taxon>
        <taxon>Dikarya</taxon>
        <taxon>Basidiomycota</taxon>
        <taxon>Agaricomycotina</taxon>
        <taxon>Agaricomycetes</taxon>
        <taxon>Auriculariales</taxon>
        <taxon>Auriculariaceae</taxon>
        <taxon>Auricularia</taxon>
    </lineage>
</organism>
<dbReference type="SUPFAM" id="SSF144232">
    <property type="entry name" value="HIT/MYND zinc finger-like"/>
    <property type="match status" value="1"/>
</dbReference>
<dbReference type="PROSITE" id="PS50865">
    <property type="entry name" value="ZF_MYND_2"/>
    <property type="match status" value="1"/>
</dbReference>
<dbReference type="Pfam" id="PF01753">
    <property type="entry name" value="zf-MYND"/>
    <property type="match status" value="1"/>
</dbReference>
<keyword evidence="7" id="KW-1185">Reference proteome</keyword>
<evidence type="ECO:0000256" key="2">
    <source>
        <dbReference type="ARBA" id="ARBA00022771"/>
    </source>
</evidence>
<dbReference type="GO" id="GO:0008270">
    <property type="term" value="F:zinc ion binding"/>
    <property type="evidence" value="ECO:0007669"/>
    <property type="project" value="UniProtKB-KW"/>
</dbReference>
<dbReference type="Proteomes" id="UP000006514">
    <property type="component" value="Unassembled WGS sequence"/>
</dbReference>
<dbReference type="InterPro" id="IPR002893">
    <property type="entry name" value="Znf_MYND"/>
</dbReference>
<keyword evidence="2 4" id="KW-0863">Zinc-finger</keyword>
<protein>
    <recommendedName>
        <fullName evidence="5">MYND-type domain-containing protein</fullName>
    </recommendedName>
</protein>
<keyword evidence="3" id="KW-0862">Zinc</keyword>
<evidence type="ECO:0000256" key="4">
    <source>
        <dbReference type="PROSITE-ProRule" id="PRU00134"/>
    </source>
</evidence>
<dbReference type="OrthoDB" id="341421at2759"/>
<dbReference type="InParanoid" id="J0LE97"/>
<evidence type="ECO:0000259" key="5">
    <source>
        <dbReference type="PROSITE" id="PS50865"/>
    </source>
</evidence>
<dbReference type="KEGG" id="adl:AURDEDRAFT_175785"/>
<evidence type="ECO:0000313" key="7">
    <source>
        <dbReference type="Proteomes" id="UP000006514"/>
    </source>
</evidence>